<dbReference type="EMBL" id="MU151103">
    <property type="protein sequence ID" value="KAF9450534.1"/>
    <property type="molecule type" value="Genomic_DNA"/>
</dbReference>
<organism evidence="1 2">
    <name type="scientific">Macrolepiota fuliginosa MF-IS2</name>
    <dbReference type="NCBI Taxonomy" id="1400762"/>
    <lineage>
        <taxon>Eukaryota</taxon>
        <taxon>Fungi</taxon>
        <taxon>Dikarya</taxon>
        <taxon>Basidiomycota</taxon>
        <taxon>Agaricomycotina</taxon>
        <taxon>Agaricomycetes</taxon>
        <taxon>Agaricomycetidae</taxon>
        <taxon>Agaricales</taxon>
        <taxon>Agaricineae</taxon>
        <taxon>Agaricaceae</taxon>
        <taxon>Macrolepiota</taxon>
    </lineage>
</organism>
<dbReference type="AlphaFoldDB" id="A0A9P6C6P6"/>
<accession>A0A9P6C6P6</accession>
<dbReference type="Proteomes" id="UP000807342">
    <property type="component" value="Unassembled WGS sequence"/>
</dbReference>
<evidence type="ECO:0000313" key="2">
    <source>
        <dbReference type="Proteomes" id="UP000807342"/>
    </source>
</evidence>
<gene>
    <name evidence="1" type="ORF">P691DRAFT_789099</name>
</gene>
<keyword evidence="2" id="KW-1185">Reference proteome</keyword>
<protein>
    <submittedName>
        <fullName evidence="1">Uncharacterized protein</fullName>
    </submittedName>
</protein>
<comment type="caution">
    <text evidence="1">The sequence shown here is derived from an EMBL/GenBank/DDBJ whole genome shotgun (WGS) entry which is preliminary data.</text>
</comment>
<name>A0A9P6C6P6_9AGAR</name>
<sequence length="441" mass="49503">MTSYAEIFITHRPYSWSMAKTSDCETIKDAIRTLVKLLARKMRSGPGKEHEPKIIICVDDAEISYRRGDQVGLLELGHRRVPRPYHDEHVNINPISDWKCGSIRHTASQRDALRVSVTETPFDCFSPPILGPSGMAVDDLGDAVYMSILSRLVRQPILQYYQKSSPESHEVTWSPYQPKWRSDKDRVSFYLTLPGSRSFADIDSLLFEYPLGGADGHLRSQNLTVSGMHYIHREYICFGYLSEPILAEAPAPVSCNPCMTMGRSNLTLRWKFCGATTNTASWCTEILGRRRGCKRGRVPRPVGFTNAGECLGIGHDEMINGIGGRRIRTRVRHVASAIKWWHRFHEQLNIVLQRTERAGESMPTLGAALAYSTRNMSAVTNSNAEGINTVTSILMPLRNKDIRLPGDDMASVLTSSNCEAPDLDVHVPDQIDEAREAARRC</sequence>
<evidence type="ECO:0000313" key="1">
    <source>
        <dbReference type="EMBL" id="KAF9450534.1"/>
    </source>
</evidence>
<reference evidence="1" key="1">
    <citation type="submission" date="2020-11" db="EMBL/GenBank/DDBJ databases">
        <authorList>
            <consortium name="DOE Joint Genome Institute"/>
            <person name="Ahrendt S."/>
            <person name="Riley R."/>
            <person name="Andreopoulos W."/>
            <person name="Labutti K."/>
            <person name="Pangilinan J."/>
            <person name="Ruiz-Duenas F.J."/>
            <person name="Barrasa J.M."/>
            <person name="Sanchez-Garcia M."/>
            <person name="Camarero S."/>
            <person name="Miyauchi S."/>
            <person name="Serrano A."/>
            <person name="Linde D."/>
            <person name="Babiker R."/>
            <person name="Drula E."/>
            <person name="Ayuso-Fernandez I."/>
            <person name="Pacheco R."/>
            <person name="Padilla G."/>
            <person name="Ferreira P."/>
            <person name="Barriuso J."/>
            <person name="Kellner H."/>
            <person name="Castanera R."/>
            <person name="Alfaro M."/>
            <person name="Ramirez L."/>
            <person name="Pisabarro A.G."/>
            <person name="Kuo A."/>
            <person name="Tritt A."/>
            <person name="Lipzen A."/>
            <person name="He G."/>
            <person name="Yan M."/>
            <person name="Ng V."/>
            <person name="Cullen D."/>
            <person name="Martin F."/>
            <person name="Rosso M.-N."/>
            <person name="Henrissat B."/>
            <person name="Hibbett D."/>
            <person name="Martinez A.T."/>
            <person name="Grigoriev I.V."/>
        </authorList>
    </citation>
    <scope>NUCLEOTIDE SEQUENCE</scope>
    <source>
        <strain evidence="1">MF-IS2</strain>
    </source>
</reference>
<proteinExistence type="predicted"/>